<dbReference type="RefSeq" id="WP_026796067.1">
    <property type="nucleotide sequence ID" value="NZ_BJCD01000053.1"/>
</dbReference>
<dbReference type="Pfam" id="PF01850">
    <property type="entry name" value="PIN"/>
    <property type="match status" value="1"/>
</dbReference>
<dbReference type="CDD" id="cd18738">
    <property type="entry name" value="PIN_VapC4-5_FitB-like"/>
    <property type="match status" value="1"/>
</dbReference>
<proteinExistence type="predicted"/>
<dbReference type="Gene3D" id="3.40.50.1010">
    <property type="entry name" value="5'-nuclease"/>
    <property type="match status" value="1"/>
</dbReference>
<dbReference type="InterPro" id="IPR002716">
    <property type="entry name" value="PIN_dom"/>
</dbReference>
<sequence>MALTLPSLVLDTNVALYHLGNRLGQPLPSGLYFVSIITEMELLSYPGLSSPEAQQIHNFLSHLTIININDSIKNLAIQWRRQYKLKLPDAIIVATTLSLEATLLTNDQQLIKIQDLPTQSIALSL</sequence>
<accession>A0A4P5ZGB7</accession>
<dbReference type="SUPFAM" id="SSF88723">
    <property type="entry name" value="PIN domain-like"/>
    <property type="match status" value="1"/>
</dbReference>
<organism evidence="2 3">
    <name type="scientific">Planktothrix agardhii CCAP 1459/11A</name>
    <dbReference type="NCBI Taxonomy" id="282420"/>
    <lineage>
        <taxon>Bacteria</taxon>
        <taxon>Bacillati</taxon>
        <taxon>Cyanobacteriota</taxon>
        <taxon>Cyanophyceae</taxon>
        <taxon>Oscillatoriophycideae</taxon>
        <taxon>Oscillatoriales</taxon>
        <taxon>Microcoleaceae</taxon>
        <taxon>Planktothrix</taxon>
    </lineage>
</organism>
<comment type="caution">
    <text evidence="2">The sequence shown here is derived from an EMBL/GenBank/DDBJ whole genome shotgun (WGS) entry which is preliminary data.</text>
</comment>
<feature type="domain" description="PIN" evidence="1">
    <location>
        <begin position="9"/>
        <end position="114"/>
    </location>
</feature>
<reference evidence="3" key="1">
    <citation type="submission" date="2019-02" db="EMBL/GenBank/DDBJ databases">
        <title>Draft genome sequence of Planktothrix agardhii NIES-905.</title>
        <authorList>
            <person name="Yamaguchi H."/>
            <person name="Suzuki S."/>
            <person name="Kawachi M."/>
        </authorList>
    </citation>
    <scope>NUCLEOTIDE SEQUENCE [LARGE SCALE GENOMIC DNA]</scope>
    <source>
        <strain evidence="3">CCAP 1459/11A</strain>
    </source>
</reference>
<evidence type="ECO:0000259" key="1">
    <source>
        <dbReference type="Pfam" id="PF01850"/>
    </source>
</evidence>
<evidence type="ECO:0000313" key="2">
    <source>
        <dbReference type="EMBL" id="GDZ95196.1"/>
    </source>
</evidence>
<gene>
    <name evidence="2" type="ORF">PA905_34350</name>
</gene>
<dbReference type="EMBL" id="BJCD01000053">
    <property type="protein sequence ID" value="GDZ95196.1"/>
    <property type="molecule type" value="Genomic_DNA"/>
</dbReference>
<name>A0A4P5ZGB7_PLAAG</name>
<evidence type="ECO:0000313" key="3">
    <source>
        <dbReference type="Proteomes" id="UP000299794"/>
    </source>
</evidence>
<dbReference type="Proteomes" id="UP000299794">
    <property type="component" value="Unassembled WGS sequence"/>
</dbReference>
<protein>
    <submittedName>
        <fullName evidence="2">PilT domain-containing protein</fullName>
    </submittedName>
</protein>
<dbReference type="InterPro" id="IPR029060">
    <property type="entry name" value="PIN-like_dom_sf"/>
</dbReference>
<dbReference type="AlphaFoldDB" id="A0A4P5ZGB7"/>